<proteinExistence type="inferred from homology"/>
<dbReference type="GO" id="GO:0099000">
    <property type="term" value="P:symbiont genome ejection through host cell envelope, contractile tail mechanism"/>
    <property type="evidence" value="ECO:0007669"/>
    <property type="project" value="UniProtKB-KW"/>
</dbReference>
<organism evidence="9 10">
    <name type="scientific">Bacillus phage vB_BboS-125</name>
    <dbReference type="NCBI Taxonomy" id="2419618"/>
    <lineage>
        <taxon>Viruses</taxon>
        <taxon>Duplodnaviria</taxon>
        <taxon>Heunggongvirae</taxon>
        <taxon>Uroviricota</taxon>
        <taxon>Caudoviricetes</taxon>
        <taxon>Elmenteitavirus</taxon>
        <taxon>Elmenteitavirus ev125</taxon>
    </lineage>
</organism>
<accession>A0A3G3BWA9</accession>
<gene>
    <name evidence="9" type="ORF">BboS125_00078</name>
</gene>
<dbReference type="EMBL" id="MH884509">
    <property type="protein sequence ID" value="AYP68447.1"/>
    <property type="molecule type" value="Genomic_DNA"/>
</dbReference>
<dbReference type="Gene3D" id="3.30.1370.220">
    <property type="match status" value="1"/>
</dbReference>
<evidence type="ECO:0000256" key="2">
    <source>
        <dbReference type="ARBA" id="ARBA00022595"/>
    </source>
</evidence>
<evidence type="ECO:0000256" key="3">
    <source>
        <dbReference type="ARBA" id="ARBA00022732"/>
    </source>
</evidence>
<keyword evidence="3" id="KW-1227">Viral tail protein</keyword>
<evidence type="ECO:0000259" key="8">
    <source>
        <dbReference type="Pfam" id="PF04984"/>
    </source>
</evidence>
<keyword evidence="5" id="KW-0946">Virion</keyword>
<evidence type="ECO:0000313" key="9">
    <source>
        <dbReference type="EMBL" id="AYP68447.1"/>
    </source>
</evidence>
<protein>
    <submittedName>
        <fullName evidence="9">Tail sheath protein</fullName>
    </submittedName>
</protein>
<name>A0A3G3BWA9_9CAUD</name>
<evidence type="ECO:0000256" key="5">
    <source>
        <dbReference type="ARBA" id="ARBA00023003"/>
    </source>
</evidence>
<keyword evidence="2" id="KW-1162">Viral penetration into host cytoplasm</keyword>
<dbReference type="GO" id="GO:0098027">
    <property type="term" value="C:virus tail, sheath"/>
    <property type="evidence" value="ECO:0007669"/>
    <property type="project" value="UniProtKB-KW"/>
</dbReference>
<reference evidence="9 10" key="1">
    <citation type="submission" date="2018-09" db="EMBL/GenBank/DDBJ databases">
        <title>Comparative Genomic Analysis of Eight Novel Haloalkaliphilic Bacteriophages from Lake Elmenteita, Kenya.</title>
        <authorList>
            <person name="Akhwale J.K."/>
        </authorList>
    </citation>
    <scope>NUCLEOTIDE SEQUENCE [LARGE SCALE GENOMIC DNA]</scope>
</reference>
<evidence type="ECO:0000313" key="10">
    <source>
        <dbReference type="Proteomes" id="UP000275028"/>
    </source>
</evidence>
<dbReference type="Proteomes" id="UP000275028">
    <property type="component" value="Segment"/>
</dbReference>
<dbReference type="Pfam" id="PF04984">
    <property type="entry name" value="Phage_sheath_1"/>
    <property type="match status" value="1"/>
</dbReference>
<evidence type="ECO:0000256" key="6">
    <source>
        <dbReference type="ARBA" id="ARBA00023009"/>
    </source>
</evidence>
<dbReference type="Gene3D" id="3.10.450.690">
    <property type="match status" value="1"/>
</dbReference>
<evidence type="ECO:0000256" key="7">
    <source>
        <dbReference type="ARBA" id="ARBA00023296"/>
    </source>
</evidence>
<comment type="similarity">
    <text evidence="1">Belongs to the myoviridae tail sheath protein family.</text>
</comment>
<keyword evidence="10" id="KW-1185">Reference proteome</keyword>
<feature type="domain" description="Tail sheath protein subtilisin-like" evidence="8">
    <location>
        <begin position="189"/>
        <end position="343"/>
    </location>
</feature>
<dbReference type="InterPro" id="IPR035089">
    <property type="entry name" value="Phage_sheath_subtilisin"/>
</dbReference>
<sequence length="459" mass="49087">MAGNYTEGQSKVLSGVYTLIQAAVARMGLSARGIVAYPFTANWGPVNELVTIVGDRDYDRTYNATAAGFTAVKILEHGFKGLPSRVQAFRMAGSGAKKGEATFTSGLVLETLYPTSRAFTAVVKETATGGKLVEIVEGSRLLATAEGANLDALVEAINATDFVRVKTKGTGLPETTAGVDFTGGDNGANVSSENYVDFLDAVEAEATANAVAFDGTTDEVILELGVNWLRRVRTEGLYTNFVYAENYANLGEANSKSRSLNYRGLVNVGNSPDAGVTPADAAIFVAARVASIPLNQSLTDEQVPYGKVPKKPKKGERIQAKEAGTLIFVQNGDQVLIDEAVNTLTNPPAGESKEFGKIRVSNALDQVARDLEAFGMEYKKGRSNTTEARQTFAATVENSYLAGMAAMEVIQPGYFYEPDPEYHGDDAVHSAAIDEAFFHSDITPVDSMERIYQKIGVSF</sequence>
<keyword evidence="6" id="KW-1171">Viral genome ejection through host cell envelope</keyword>
<keyword evidence="4" id="KW-1242">Viral contractile tail ejection system</keyword>
<keyword evidence="5" id="KW-1229">Viral tail sheath protein</keyword>
<evidence type="ECO:0000256" key="4">
    <source>
        <dbReference type="ARBA" id="ARBA00022766"/>
    </source>
</evidence>
<evidence type="ECO:0000256" key="1">
    <source>
        <dbReference type="ARBA" id="ARBA00008005"/>
    </source>
</evidence>
<keyword evidence="7" id="KW-1160">Virus entry into host cell</keyword>